<sequence>MKASKPLKQRTLFDTPSSPIQYQSSPSTKSRRGGGVTTGSPFRKRSRTPDSDDEISAIKLAPAATAIPDQPSSDDDDAPQRVNASRKRRKVRVVSASESESELLSHTIKRSPSASNLSEDVGNPAPSKRSRLQRRKSPVQQASSDEDVAQLANEVDEERILDTRFRTRNRSAFQKNLEKLKRRKLKLEDDDEEEEEEDEEEEEEISAKPFKGSKPSSGLGGVSDGEQSDSSTSSGFIVEDDSSVQLPAEFSMETHQDLSHQFKKIFQFFVHVAVQPTKSRADFMEARIRDEQYFSVPLQVTRRKLSGLRDSLVSSSVWRPEFKRSLENYPDFELVALDFAMPSCDACHLGGRMSTLLGRLSGCQYNKFGFKPKTPPRSEEREGKEFHLGRFCARRTRVFHEFSHWEHSLFRAILREIDGLRNAKSSKDFHPIAFFGGKSPPEDLQDADGLCDWLDERRIVDIEWQKMKQMMESARHLELGDKRGETDDY</sequence>
<dbReference type="InterPro" id="IPR025451">
    <property type="entry name" value="DUF4211"/>
</dbReference>
<evidence type="ECO:0000313" key="4">
    <source>
        <dbReference type="Proteomes" id="UP000027222"/>
    </source>
</evidence>
<feature type="compositionally biased region" description="Low complexity" evidence="1">
    <location>
        <begin position="93"/>
        <end position="105"/>
    </location>
</feature>
<evidence type="ECO:0000256" key="1">
    <source>
        <dbReference type="SAM" id="MobiDB-lite"/>
    </source>
</evidence>
<dbReference type="PANTHER" id="PTHR14689:SF0">
    <property type="entry name" value="COILED-COIL DOMAIN-CONTAINING PROTEIN 82"/>
    <property type="match status" value="1"/>
</dbReference>
<feature type="region of interest" description="Disordered" evidence="1">
    <location>
        <begin position="1"/>
        <end position="168"/>
    </location>
</feature>
<accession>A0A067TRM5</accession>
<name>A0A067TRM5_GALM3</name>
<feature type="compositionally biased region" description="Low complexity" evidence="1">
    <location>
        <begin position="16"/>
        <end position="27"/>
    </location>
</feature>
<dbReference type="OrthoDB" id="21499at2759"/>
<gene>
    <name evidence="3" type="ORF">GALMADRAFT_239697</name>
</gene>
<organism evidence="3 4">
    <name type="scientific">Galerina marginata (strain CBS 339.88)</name>
    <dbReference type="NCBI Taxonomy" id="685588"/>
    <lineage>
        <taxon>Eukaryota</taxon>
        <taxon>Fungi</taxon>
        <taxon>Dikarya</taxon>
        <taxon>Basidiomycota</taxon>
        <taxon>Agaricomycotina</taxon>
        <taxon>Agaricomycetes</taxon>
        <taxon>Agaricomycetidae</taxon>
        <taxon>Agaricales</taxon>
        <taxon>Agaricineae</taxon>
        <taxon>Strophariaceae</taxon>
        <taxon>Galerina</taxon>
    </lineage>
</organism>
<dbReference type="GO" id="GO:0005634">
    <property type="term" value="C:nucleus"/>
    <property type="evidence" value="ECO:0007669"/>
    <property type="project" value="TreeGrafter"/>
</dbReference>
<feature type="compositionally biased region" description="Acidic residues" evidence="1">
    <location>
        <begin position="144"/>
        <end position="157"/>
    </location>
</feature>
<dbReference type="HOGENOM" id="CLU_035430_0_0_1"/>
<feature type="compositionally biased region" description="Acidic residues" evidence="1">
    <location>
        <begin position="188"/>
        <end position="204"/>
    </location>
</feature>
<evidence type="ECO:0000313" key="3">
    <source>
        <dbReference type="EMBL" id="KDR81628.1"/>
    </source>
</evidence>
<dbReference type="STRING" id="685588.A0A067TRM5"/>
<feature type="compositionally biased region" description="Basic residues" evidence="1">
    <location>
        <begin position="128"/>
        <end position="137"/>
    </location>
</feature>
<dbReference type="Pfam" id="PF13926">
    <property type="entry name" value="DUF4211"/>
    <property type="match status" value="1"/>
</dbReference>
<proteinExistence type="predicted"/>
<feature type="compositionally biased region" description="Low complexity" evidence="1">
    <location>
        <begin position="224"/>
        <end position="235"/>
    </location>
</feature>
<evidence type="ECO:0000259" key="2">
    <source>
        <dbReference type="Pfam" id="PF13926"/>
    </source>
</evidence>
<feature type="region of interest" description="Disordered" evidence="1">
    <location>
        <begin position="186"/>
        <end position="236"/>
    </location>
</feature>
<dbReference type="EMBL" id="KL142370">
    <property type="protein sequence ID" value="KDR81628.1"/>
    <property type="molecule type" value="Genomic_DNA"/>
</dbReference>
<dbReference type="AlphaFoldDB" id="A0A067TRM5"/>
<protein>
    <recommendedName>
        <fullName evidence="2">DUF4211 domain-containing protein</fullName>
    </recommendedName>
</protein>
<keyword evidence="4" id="KW-1185">Reference proteome</keyword>
<dbReference type="Proteomes" id="UP000027222">
    <property type="component" value="Unassembled WGS sequence"/>
</dbReference>
<feature type="domain" description="DUF4211" evidence="2">
    <location>
        <begin position="236"/>
        <end position="367"/>
    </location>
</feature>
<reference evidence="4" key="1">
    <citation type="journal article" date="2014" name="Proc. Natl. Acad. Sci. U.S.A.">
        <title>Extensive sampling of basidiomycete genomes demonstrates inadequacy of the white-rot/brown-rot paradigm for wood decay fungi.</title>
        <authorList>
            <person name="Riley R."/>
            <person name="Salamov A.A."/>
            <person name="Brown D.W."/>
            <person name="Nagy L.G."/>
            <person name="Floudas D."/>
            <person name="Held B.W."/>
            <person name="Levasseur A."/>
            <person name="Lombard V."/>
            <person name="Morin E."/>
            <person name="Otillar R."/>
            <person name="Lindquist E.A."/>
            <person name="Sun H."/>
            <person name="LaButti K.M."/>
            <person name="Schmutz J."/>
            <person name="Jabbour D."/>
            <person name="Luo H."/>
            <person name="Baker S.E."/>
            <person name="Pisabarro A.G."/>
            <person name="Walton J.D."/>
            <person name="Blanchette R.A."/>
            <person name="Henrissat B."/>
            <person name="Martin F."/>
            <person name="Cullen D."/>
            <person name="Hibbett D.S."/>
            <person name="Grigoriev I.V."/>
        </authorList>
    </citation>
    <scope>NUCLEOTIDE SEQUENCE [LARGE SCALE GENOMIC DNA]</scope>
    <source>
        <strain evidence="4">CBS 339.88</strain>
    </source>
</reference>
<dbReference type="PANTHER" id="PTHR14689">
    <property type="entry name" value="PHORBOL-ESTER_DAG-TYPE DOMAIN-CONTAINING PROTEIN"/>
    <property type="match status" value="1"/>
</dbReference>